<evidence type="ECO:0000313" key="5">
    <source>
        <dbReference type="EMBL" id="CDM02535.1"/>
    </source>
</evidence>
<evidence type="ECO:0000259" key="4">
    <source>
        <dbReference type="PROSITE" id="PS01124"/>
    </source>
</evidence>
<organism evidence="5 6">
    <name type="scientific">Bacteroides xylanisolvens SD CC 1b</name>
    <dbReference type="NCBI Taxonomy" id="702447"/>
    <lineage>
        <taxon>Bacteria</taxon>
        <taxon>Pseudomonadati</taxon>
        <taxon>Bacteroidota</taxon>
        <taxon>Bacteroidia</taxon>
        <taxon>Bacteroidales</taxon>
        <taxon>Bacteroidaceae</taxon>
        <taxon>Bacteroides</taxon>
    </lineage>
</organism>
<comment type="caution">
    <text evidence="5">The sequence shown here is derived from an EMBL/GenBank/DDBJ whole genome shotgun (WGS) entry which is preliminary data.</text>
</comment>
<dbReference type="Pfam" id="PF12833">
    <property type="entry name" value="HTH_18"/>
    <property type="match status" value="1"/>
</dbReference>
<evidence type="ECO:0000313" key="6">
    <source>
        <dbReference type="Proteomes" id="UP000019380"/>
    </source>
</evidence>
<reference evidence="5 6" key="1">
    <citation type="submission" date="2013-12" db="EMBL/GenBank/DDBJ databases">
        <title>Improved hybrid genome assemblies of Bacteroides xylanisolvens SD CC 1b and Bacteroides xylanisolvens SD CC 2a using Illumina and 454 Sequencing.</title>
        <authorList>
            <person name="Ramaraj T."/>
            <person name="Sundararajan A."/>
            <person name="Mudge J."/>
            <person name="Schilkey F.D."/>
            <person name="Delvecchio V."/>
            <person name="Donlon M."/>
            <person name="Ziemer C."/>
        </authorList>
    </citation>
    <scope>NUCLEOTIDE SEQUENCE [LARGE SCALE GENOMIC DNA]</scope>
</reference>
<dbReference type="Proteomes" id="UP000019380">
    <property type="component" value="Unassembled WGS sequence"/>
</dbReference>
<evidence type="ECO:0000256" key="1">
    <source>
        <dbReference type="ARBA" id="ARBA00023015"/>
    </source>
</evidence>
<dbReference type="GO" id="GO:0003700">
    <property type="term" value="F:DNA-binding transcription factor activity"/>
    <property type="evidence" value="ECO:0007669"/>
    <property type="project" value="InterPro"/>
</dbReference>
<keyword evidence="3" id="KW-0804">Transcription</keyword>
<accession>D4VHP0</accession>
<dbReference type="EMBL" id="CBXG010000001">
    <property type="protein sequence ID" value="CDM02535.1"/>
    <property type="molecule type" value="Genomic_DNA"/>
</dbReference>
<evidence type="ECO:0000256" key="3">
    <source>
        <dbReference type="ARBA" id="ARBA00023163"/>
    </source>
</evidence>
<protein>
    <submittedName>
        <fullName evidence="5">Transcriptional regulator, ArsR family</fullName>
    </submittedName>
</protein>
<dbReference type="SUPFAM" id="SSF46689">
    <property type="entry name" value="Homeodomain-like"/>
    <property type="match status" value="1"/>
</dbReference>
<gene>
    <name evidence="5" type="ORF">BN890_810</name>
</gene>
<dbReference type="InterPro" id="IPR018060">
    <property type="entry name" value="HTH_AraC"/>
</dbReference>
<dbReference type="GO" id="GO:0043565">
    <property type="term" value="F:sequence-specific DNA binding"/>
    <property type="evidence" value="ECO:0007669"/>
    <property type="project" value="InterPro"/>
</dbReference>
<keyword evidence="1" id="KW-0805">Transcription regulation</keyword>
<proteinExistence type="predicted"/>
<dbReference type="SMART" id="SM00342">
    <property type="entry name" value="HTH_ARAC"/>
    <property type="match status" value="1"/>
</dbReference>
<dbReference type="PROSITE" id="PS01124">
    <property type="entry name" value="HTH_ARAC_FAMILY_2"/>
    <property type="match status" value="1"/>
</dbReference>
<dbReference type="InterPro" id="IPR009057">
    <property type="entry name" value="Homeodomain-like_sf"/>
</dbReference>
<keyword evidence="2" id="KW-0238">DNA-binding</keyword>
<dbReference type="PANTHER" id="PTHR43280">
    <property type="entry name" value="ARAC-FAMILY TRANSCRIPTIONAL REGULATOR"/>
    <property type="match status" value="1"/>
</dbReference>
<dbReference type="Gene3D" id="1.10.10.60">
    <property type="entry name" value="Homeodomain-like"/>
    <property type="match status" value="1"/>
</dbReference>
<dbReference type="PANTHER" id="PTHR43280:SF32">
    <property type="entry name" value="TRANSCRIPTIONAL REGULATORY PROTEIN"/>
    <property type="match status" value="1"/>
</dbReference>
<name>D4VHP0_9BACE</name>
<dbReference type="AlphaFoldDB" id="D4VHP0"/>
<evidence type="ECO:0000256" key="2">
    <source>
        <dbReference type="ARBA" id="ARBA00023125"/>
    </source>
</evidence>
<sequence length="336" mass="38889">MAINDISNKSEEVWDILFSRLFTNFAKSKKGKNMEKENIITVDIEDFKDSQHVLDYIDDDFAIVNSLEGTPYSNDTIKLNCFLIAVCIEGCIQLDVNYRTYKLQAGELLLGLPNTIISHTMLSPKYKVRLAGFSTRFLQRIIKMEKETWNTAIHIHNNPVKSVDNGEDQTVFGFYRDLIIAKINDEPHCYHKEVIQHLFSAIFCEMMGQLHKEIEASGNMEGSKEGIKQVNYILRKFMELLSKDKGMHRSVSYFANELCYTPKHFSKVIKQACGRTPLDLINETTVEHIKYRLKRSEKSIKEIAEEFNFPNQSFFGKYVKAHLGTSPANYRNRKEE</sequence>
<feature type="domain" description="HTH araC/xylS-type" evidence="4">
    <location>
        <begin position="235"/>
        <end position="333"/>
    </location>
</feature>